<keyword evidence="3" id="KW-1185">Reference proteome</keyword>
<accession>A0AAW0MPR2</accession>
<gene>
    <name evidence="2" type="ORF">WMY93_032838</name>
</gene>
<proteinExistence type="predicted"/>
<sequence length="113" mass="12754">MADPLSTMHLAGAGPTRYWDMQRHTSTGTPPNDAHQGVPKNIDTQVQNATKVREHEDTQVQNANKAALHLFFELDATKVRDMRSHKYRTPQGRTKGYENIEHTIQDATTATRT</sequence>
<comment type="caution">
    <text evidence="2">The sequence shown here is derived from an EMBL/GenBank/DDBJ whole genome shotgun (WGS) entry which is preliminary data.</text>
</comment>
<dbReference type="AlphaFoldDB" id="A0AAW0MPR2"/>
<evidence type="ECO:0000313" key="3">
    <source>
        <dbReference type="Proteomes" id="UP001460270"/>
    </source>
</evidence>
<reference evidence="3" key="1">
    <citation type="submission" date="2024-04" db="EMBL/GenBank/DDBJ databases">
        <title>Salinicola lusitanus LLJ914,a marine bacterium isolated from the Okinawa Trough.</title>
        <authorList>
            <person name="Li J."/>
        </authorList>
    </citation>
    <scope>NUCLEOTIDE SEQUENCE [LARGE SCALE GENOMIC DNA]</scope>
</reference>
<name>A0AAW0MPR2_9GOBI</name>
<feature type="region of interest" description="Disordered" evidence="1">
    <location>
        <begin position="1"/>
        <end position="39"/>
    </location>
</feature>
<protein>
    <submittedName>
        <fullName evidence="2">Uncharacterized protein</fullName>
    </submittedName>
</protein>
<organism evidence="2 3">
    <name type="scientific">Mugilogobius chulae</name>
    <name type="common">yellowstripe goby</name>
    <dbReference type="NCBI Taxonomy" id="88201"/>
    <lineage>
        <taxon>Eukaryota</taxon>
        <taxon>Metazoa</taxon>
        <taxon>Chordata</taxon>
        <taxon>Craniata</taxon>
        <taxon>Vertebrata</taxon>
        <taxon>Euteleostomi</taxon>
        <taxon>Actinopterygii</taxon>
        <taxon>Neopterygii</taxon>
        <taxon>Teleostei</taxon>
        <taxon>Neoteleostei</taxon>
        <taxon>Acanthomorphata</taxon>
        <taxon>Gobiaria</taxon>
        <taxon>Gobiiformes</taxon>
        <taxon>Gobioidei</taxon>
        <taxon>Gobiidae</taxon>
        <taxon>Gobionellinae</taxon>
        <taxon>Mugilogobius</taxon>
    </lineage>
</organism>
<evidence type="ECO:0000313" key="2">
    <source>
        <dbReference type="EMBL" id="KAK7880536.1"/>
    </source>
</evidence>
<dbReference type="Proteomes" id="UP001460270">
    <property type="component" value="Unassembled WGS sequence"/>
</dbReference>
<dbReference type="EMBL" id="JBBPFD010000084">
    <property type="protein sequence ID" value="KAK7880536.1"/>
    <property type="molecule type" value="Genomic_DNA"/>
</dbReference>
<evidence type="ECO:0000256" key="1">
    <source>
        <dbReference type="SAM" id="MobiDB-lite"/>
    </source>
</evidence>